<proteinExistence type="predicted"/>
<dbReference type="AlphaFoldDB" id="A0A2H3BT53"/>
<evidence type="ECO:0000313" key="2">
    <source>
        <dbReference type="Proteomes" id="UP000218334"/>
    </source>
</evidence>
<dbReference type="Proteomes" id="UP000218334">
    <property type="component" value="Unassembled WGS sequence"/>
</dbReference>
<reference evidence="2" key="1">
    <citation type="journal article" date="2017" name="Nat. Ecol. Evol.">
        <title>Genome expansion and lineage-specific genetic innovations in the forest pathogenic fungi Armillaria.</title>
        <authorList>
            <person name="Sipos G."/>
            <person name="Prasanna A.N."/>
            <person name="Walter M.C."/>
            <person name="O'Connor E."/>
            <person name="Balint B."/>
            <person name="Krizsan K."/>
            <person name="Kiss B."/>
            <person name="Hess J."/>
            <person name="Varga T."/>
            <person name="Slot J."/>
            <person name="Riley R."/>
            <person name="Boka B."/>
            <person name="Rigling D."/>
            <person name="Barry K."/>
            <person name="Lee J."/>
            <person name="Mihaltcheva S."/>
            <person name="LaButti K."/>
            <person name="Lipzen A."/>
            <person name="Waldron R."/>
            <person name="Moloney N.M."/>
            <person name="Sperisen C."/>
            <person name="Kredics L."/>
            <person name="Vagvoelgyi C."/>
            <person name="Patrignani A."/>
            <person name="Fitzpatrick D."/>
            <person name="Nagy I."/>
            <person name="Doyle S."/>
            <person name="Anderson J.B."/>
            <person name="Grigoriev I.V."/>
            <person name="Gueldener U."/>
            <person name="Muensterkoetter M."/>
            <person name="Nagy L.G."/>
        </authorList>
    </citation>
    <scope>NUCLEOTIDE SEQUENCE [LARGE SCALE GENOMIC DNA]</scope>
    <source>
        <strain evidence="2">28-4</strain>
    </source>
</reference>
<gene>
    <name evidence="1" type="ORF">ARMSODRAFT_972797</name>
</gene>
<keyword evidence="2" id="KW-1185">Reference proteome</keyword>
<name>A0A2H3BT53_9AGAR</name>
<accession>A0A2H3BT53</accession>
<organism evidence="1 2">
    <name type="scientific">Armillaria solidipes</name>
    <dbReference type="NCBI Taxonomy" id="1076256"/>
    <lineage>
        <taxon>Eukaryota</taxon>
        <taxon>Fungi</taxon>
        <taxon>Dikarya</taxon>
        <taxon>Basidiomycota</taxon>
        <taxon>Agaricomycotina</taxon>
        <taxon>Agaricomycetes</taxon>
        <taxon>Agaricomycetidae</taxon>
        <taxon>Agaricales</taxon>
        <taxon>Marasmiineae</taxon>
        <taxon>Physalacriaceae</taxon>
        <taxon>Armillaria</taxon>
    </lineage>
</organism>
<dbReference type="EMBL" id="KZ293422">
    <property type="protein sequence ID" value="PBK72114.1"/>
    <property type="molecule type" value="Genomic_DNA"/>
</dbReference>
<sequence>MRRKWWTYVRFDAKTYRIREKPRKEHRERAVKITFKRVRHLRNTPSTRLLQTRCYLKGWRIIEGETGISRSSAGNVSPIIVHYPWFAQDHRLEFLLFLRVVHISSIGMIQCVAEGGNRPLKSAIELDGLAAPSQSISLCGYLTSKFSNNYLSPPMLTAPDGDTETLFLSLILAGYGFRALRILFSVPEAFPLAKFRHTEPEECRDVHLFVCKKSSIYTNVQRLATDVPRTREKNSNDVKVVTDISVPQTARISSNTFVPQNPKCLKFLGGYACISAGHRFNL</sequence>
<protein>
    <submittedName>
        <fullName evidence="1">Uncharacterized protein</fullName>
    </submittedName>
</protein>
<evidence type="ECO:0000313" key="1">
    <source>
        <dbReference type="EMBL" id="PBK72114.1"/>
    </source>
</evidence>